<keyword evidence="2" id="KW-0732">Signal</keyword>
<reference evidence="4 5" key="1">
    <citation type="submission" date="2020-10" db="EMBL/GenBank/DDBJ databases">
        <title>Genome analysis of Massilia species.</title>
        <authorList>
            <person name="Jung D.-H."/>
        </authorList>
    </citation>
    <scope>NUCLEOTIDE SEQUENCE [LARGE SCALE GENOMIC DNA]</scope>
    <source>
        <strain evidence="5">sipir</strain>
    </source>
</reference>
<accession>A0ABY4A8H7</accession>
<dbReference type="InterPro" id="IPR050344">
    <property type="entry name" value="Peptidase_M1_aminopeptidases"/>
</dbReference>
<evidence type="ECO:0000256" key="2">
    <source>
        <dbReference type="SAM" id="SignalP"/>
    </source>
</evidence>
<dbReference type="PANTHER" id="PTHR11533:SF174">
    <property type="entry name" value="PUROMYCIN-SENSITIVE AMINOPEPTIDASE-RELATED"/>
    <property type="match status" value="1"/>
</dbReference>
<dbReference type="InterPro" id="IPR027268">
    <property type="entry name" value="Peptidase_M4/M1_CTD_sf"/>
</dbReference>
<evidence type="ECO:0000313" key="5">
    <source>
        <dbReference type="Proteomes" id="UP000831532"/>
    </source>
</evidence>
<dbReference type="SUPFAM" id="SSF55486">
    <property type="entry name" value="Metalloproteases ('zincins'), catalytic domain"/>
    <property type="match status" value="1"/>
</dbReference>
<gene>
    <name evidence="4" type="ORF">INH39_05165</name>
</gene>
<name>A0ABY4A8H7_9BURK</name>
<proteinExistence type="predicted"/>
<sequence>MPVLAALFLVAGVAPAAEPFDDKFRQLEEVLPTPNTIRNAAGAPGHAYWQQRADYTIRARLDENKRTISATETVTYHNNSPDTLAYLWVQLDQNIFKPDSDARMSATVASREAWAKARSDEDGMRFDGMRSILENPGFEGGFAIGAVKGADGKPLRYTINKTMMRIDLPQPLKPGARLSFNIDFSFNINDAKVQGGRTGYEKFDDKNDLFEIAHWFPRMAAYYDVYGWQHKQFLGAGEFTLEFGDYDVQLTVPADHIVASTGELQNPGEVLTATQRERLQKARTSSKPVIIVTQQEAEAAEKSRASGTRTWHYKAKNVRDFAFASSRKFIWDAQGYKKGGTDTMAMSYYPKEGNPLWEKYSTQAIVHTIEQYNKYALDYPYPAAISVNGPIGGMEYPMISFNGPRPVKDKKTGELTYSKRTKYGLIGVIIHEVGHNYFPMIVNSDERQWTWMDEGLNTFIQGLAQNAWEENYPQSRGEARTIVDYMRSRDQVPIMTNSESLLQFGNNAYAKPAAALNVLRETVLGRELFDFAFREYAQRWKFKRPTPADFFRTMEDASGTDLDWFWRGWFYTTDAVDVSVDGITEYGVSTKNPEIEKAWKKSQKDAEPVSVTTQRDKGTPRRVDAHPELKDFYNEHDDFTVTNKDRNKYQEAVEGLEDWEKALLAKGKHLYLVDFSNIGGLVTPLVLEIELKSGKKYIERVPAEVWRYSSKKITKLIVTDEPMVGLTHDPYWETADIDNSNNAWPRKITPSRLELFKTDRTKDDMMKDFNTPLKTKEDPSKTK</sequence>
<dbReference type="CDD" id="cd09604">
    <property type="entry name" value="M1_APN_like"/>
    <property type="match status" value="1"/>
</dbReference>
<protein>
    <submittedName>
        <fullName evidence="4">M1 family metallopeptidase</fullName>
    </submittedName>
</protein>
<feature type="signal peptide" evidence="2">
    <location>
        <begin position="1"/>
        <end position="16"/>
    </location>
</feature>
<dbReference type="Proteomes" id="UP000831532">
    <property type="component" value="Chromosome"/>
</dbReference>
<dbReference type="RefSeq" id="WP_243492291.1">
    <property type="nucleotide sequence ID" value="NZ_CP063361.1"/>
</dbReference>
<evidence type="ECO:0000256" key="1">
    <source>
        <dbReference type="SAM" id="MobiDB-lite"/>
    </source>
</evidence>
<dbReference type="Pfam" id="PF01433">
    <property type="entry name" value="Peptidase_M1"/>
    <property type="match status" value="1"/>
</dbReference>
<evidence type="ECO:0000313" key="4">
    <source>
        <dbReference type="EMBL" id="UOD31116.1"/>
    </source>
</evidence>
<dbReference type="EMBL" id="CP063361">
    <property type="protein sequence ID" value="UOD31116.1"/>
    <property type="molecule type" value="Genomic_DNA"/>
</dbReference>
<dbReference type="Gene3D" id="1.10.390.10">
    <property type="entry name" value="Neutral Protease Domain 2"/>
    <property type="match status" value="1"/>
</dbReference>
<keyword evidence="5" id="KW-1185">Reference proteome</keyword>
<dbReference type="InterPro" id="IPR014782">
    <property type="entry name" value="Peptidase_M1_dom"/>
</dbReference>
<feature type="region of interest" description="Disordered" evidence="1">
    <location>
        <begin position="600"/>
        <end position="621"/>
    </location>
</feature>
<organism evidence="4 5">
    <name type="scientific">Massilia violaceinigra</name>
    <dbReference type="NCBI Taxonomy" id="2045208"/>
    <lineage>
        <taxon>Bacteria</taxon>
        <taxon>Pseudomonadati</taxon>
        <taxon>Pseudomonadota</taxon>
        <taxon>Betaproteobacteria</taxon>
        <taxon>Burkholderiales</taxon>
        <taxon>Oxalobacteraceae</taxon>
        <taxon>Telluria group</taxon>
        <taxon>Massilia</taxon>
    </lineage>
</organism>
<evidence type="ECO:0000259" key="3">
    <source>
        <dbReference type="Pfam" id="PF01433"/>
    </source>
</evidence>
<feature type="domain" description="Peptidase M1 membrane alanine aminopeptidase" evidence="3">
    <location>
        <begin position="364"/>
        <end position="569"/>
    </location>
</feature>
<dbReference type="PANTHER" id="PTHR11533">
    <property type="entry name" value="PROTEASE M1 ZINC METALLOPROTEASE"/>
    <property type="match status" value="1"/>
</dbReference>
<feature type="chain" id="PRO_5047154164" evidence="2">
    <location>
        <begin position="17"/>
        <end position="783"/>
    </location>
</feature>